<keyword evidence="3" id="KW-1185">Reference proteome</keyword>
<proteinExistence type="predicted"/>
<feature type="region of interest" description="Disordered" evidence="1">
    <location>
        <begin position="52"/>
        <end position="75"/>
    </location>
</feature>
<reference evidence="2" key="1">
    <citation type="journal article" date="2019" name="Beilstein J. Org. Chem.">
        <title>Nanangenines: drimane sesquiterpenoids as the dominant metabolite cohort of a novel Australian fungus, Aspergillus nanangensis.</title>
        <authorList>
            <person name="Lacey H.J."/>
            <person name="Gilchrist C.L.M."/>
            <person name="Crombie A."/>
            <person name="Kalaitzis J.A."/>
            <person name="Vuong D."/>
            <person name="Rutledge P.J."/>
            <person name="Turner P."/>
            <person name="Pitt J.I."/>
            <person name="Lacey E."/>
            <person name="Chooi Y.H."/>
            <person name="Piggott A.M."/>
        </authorList>
    </citation>
    <scope>NUCLEOTIDE SEQUENCE</scope>
    <source>
        <strain evidence="2">MST-FP2251</strain>
    </source>
</reference>
<name>A0AAD4CB68_ASPNN</name>
<organism evidence="2 3">
    <name type="scientific">Aspergillus nanangensis</name>
    <dbReference type="NCBI Taxonomy" id="2582783"/>
    <lineage>
        <taxon>Eukaryota</taxon>
        <taxon>Fungi</taxon>
        <taxon>Dikarya</taxon>
        <taxon>Ascomycota</taxon>
        <taxon>Pezizomycotina</taxon>
        <taxon>Eurotiomycetes</taxon>
        <taxon>Eurotiomycetidae</taxon>
        <taxon>Eurotiales</taxon>
        <taxon>Aspergillaceae</taxon>
        <taxon>Aspergillus</taxon>
        <taxon>Aspergillus subgen. Circumdati</taxon>
    </lineage>
</organism>
<feature type="region of interest" description="Disordered" evidence="1">
    <location>
        <begin position="1"/>
        <end position="23"/>
    </location>
</feature>
<reference evidence="2" key="2">
    <citation type="submission" date="2020-02" db="EMBL/GenBank/DDBJ databases">
        <authorList>
            <person name="Gilchrist C.L.M."/>
            <person name="Chooi Y.-H."/>
        </authorList>
    </citation>
    <scope>NUCLEOTIDE SEQUENCE</scope>
    <source>
        <strain evidence="2">MST-FP2251</strain>
    </source>
</reference>
<feature type="compositionally biased region" description="Low complexity" evidence="1">
    <location>
        <begin position="57"/>
        <end position="68"/>
    </location>
</feature>
<evidence type="ECO:0000256" key="1">
    <source>
        <dbReference type="SAM" id="MobiDB-lite"/>
    </source>
</evidence>
<comment type="caution">
    <text evidence="2">The sequence shown here is derived from an EMBL/GenBank/DDBJ whole genome shotgun (WGS) entry which is preliminary data.</text>
</comment>
<protein>
    <submittedName>
        <fullName evidence="2">Uncharacterized protein</fullName>
    </submittedName>
</protein>
<evidence type="ECO:0000313" key="3">
    <source>
        <dbReference type="Proteomes" id="UP001194746"/>
    </source>
</evidence>
<feature type="region of interest" description="Disordered" evidence="1">
    <location>
        <begin position="354"/>
        <end position="378"/>
    </location>
</feature>
<dbReference type="EMBL" id="VCAU01000244">
    <property type="protein sequence ID" value="KAF9882663.1"/>
    <property type="molecule type" value="Genomic_DNA"/>
</dbReference>
<dbReference type="Gene3D" id="2.160.20.10">
    <property type="entry name" value="Single-stranded right-handed beta-helix, Pectin lyase-like"/>
    <property type="match status" value="1"/>
</dbReference>
<feature type="compositionally biased region" description="Basic and acidic residues" evidence="1">
    <location>
        <begin position="369"/>
        <end position="378"/>
    </location>
</feature>
<dbReference type="Proteomes" id="UP001194746">
    <property type="component" value="Unassembled WGS sequence"/>
</dbReference>
<dbReference type="PANTHER" id="PTHR37538">
    <property type="entry name" value="BTB DOMAIN-CONTAINING PROTEIN"/>
    <property type="match status" value="1"/>
</dbReference>
<accession>A0AAD4CB68</accession>
<dbReference type="AlphaFoldDB" id="A0AAD4CB68"/>
<evidence type="ECO:0000313" key="2">
    <source>
        <dbReference type="EMBL" id="KAF9882663.1"/>
    </source>
</evidence>
<gene>
    <name evidence="2" type="ORF">FE257_005665</name>
</gene>
<dbReference type="InterPro" id="IPR012334">
    <property type="entry name" value="Pectin_lyas_fold"/>
</dbReference>
<sequence>MKNKKKARKKANPISAAPGSDIPVAYNEMVMDPDLMTEEAIQYSEPVATKKPEVLFPSSSEEVGSPEPATEQVIQPPEPAATSSYIHEEVGSLETAPVEASDVVELAEAEGTGVAGDSEIMDFIQPDTSPYDSEAVTIGIGRSGKQYTVPINIVKRVLSLQCRQDEWASKTLRLPDVDCDIGDPQDAICQGAWSKNMQLFDEDISIFHIMVLGRKTFPNITEDSWFAEYLTSKIMASFEADEGIFQREEFFEGFGEAHDFDKFLGKVMANAYTQRMSSMRGVTGLETPNNGWAKSVKNEEHFGNDNTTPGQESRGELISPPGPSPDHTQGSSDVAATSTVGDIWVECEEDGNSTQVRVMTPSSSTGESPEERQVGKASTRELHFQSNPNFSSGVFFITCRLLAELAICFGVYGYHYCAYAWAMEIIDSSNIMIYGAGFYSWFQWYSQACLNIEACQERISRVINSDNIFIINLYTKGVYSMIQVSSSSDILALKNMDGFLGTIIGWTGLDIAGQIDTPSSVVALPPWIWQIKQPTVLCHIPYIIQPLPTPI</sequence>
<dbReference type="PANTHER" id="PTHR37538:SF1">
    <property type="entry name" value="BTB DOMAIN-CONTAINING PROTEIN"/>
    <property type="match status" value="1"/>
</dbReference>
<feature type="region of interest" description="Disordered" evidence="1">
    <location>
        <begin position="281"/>
        <end position="335"/>
    </location>
</feature>
<feature type="compositionally biased region" description="Polar residues" evidence="1">
    <location>
        <begin position="326"/>
        <end position="335"/>
    </location>
</feature>
<feature type="compositionally biased region" description="Basic residues" evidence="1">
    <location>
        <begin position="1"/>
        <end position="11"/>
    </location>
</feature>